<evidence type="ECO:0000313" key="4">
    <source>
        <dbReference type="Proteomes" id="UP001623559"/>
    </source>
</evidence>
<dbReference type="Pfam" id="PF01676">
    <property type="entry name" value="Metalloenzyme"/>
    <property type="match status" value="1"/>
</dbReference>
<protein>
    <submittedName>
        <fullName evidence="3">Phosphoglyceromutase</fullName>
    </submittedName>
</protein>
<dbReference type="SUPFAM" id="SSF53649">
    <property type="entry name" value="Alkaline phosphatase-like"/>
    <property type="match status" value="1"/>
</dbReference>
<dbReference type="Gene3D" id="3.40.720.10">
    <property type="entry name" value="Alkaline Phosphatase, subunit A"/>
    <property type="match status" value="1"/>
</dbReference>
<feature type="domain" description="Metalloenzyme" evidence="2">
    <location>
        <begin position="220"/>
        <end position="302"/>
    </location>
</feature>
<dbReference type="InterPro" id="IPR017850">
    <property type="entry name" value="Alkaline_phosphatase_core_sf"/>
</dbReference>
<name>A0ABW8SZH1_9BACT</name>
<evidence type="ECO:0000256" key="1">
    <source>
        <dbReference type="SAM" id="SignalP"/>
    </source>
</evidence>
<dbReference type="Proteomes" id="UP001623559">
    <property type="component" value="Unassembled WGS sequence"/>
</dbReference>
<accession>A0ABW8SZH1</accession>
<feature type="chain" id="PRO_5046402643" evidence="1">
    <location>
        <begin position="21"/>
        <end position="354"/>
    </location>
</feature>
<evidence type="ECO:0000259" key="2">
    <source>
        <dbReference type="Pfam" id="PF01676"/>
    </source>
</evidence>
<gene>
    <name evidence="3" type="ORF">V7S74_07290</name>
</gene>
<keyword evidence="1" id="KW-0732">Signal</keyword>
<feature type="signal peptide" evidence="1">
    <location>
        <begin position="1"/>
        <end position="20"/>
    </location>
</feature>
<proteinExistence type="predicted"/>
<dbReference type="RefSeq" id="WP_406778118.1">
    <property type="nucleotide sequence ID" value="NZ_JBEWZG010000002.1"/>
</dbReference>
<reference evidence="3 4" key="1">
    <citation type="submission" date="2024-07" db="EMBL/GenBank/DDBJ databases">
        <authorList>
            <person name="Pitt A."/>
            <person name="Hahn M.W."/>
        </authorList>
    </citation>
    <scope>NUCLEOTIDE SEQUENCE [LARGE SCALE GENOMIC DNA]</scope>
    <source>
        <strain evidence="3 4">2-AUSEE-184A6</strain>
    </source>
</reference>
<dbReference type="EMBL" id="JBEWZG010000002">
    <property type="protein sequence ID" value="MFL0206543.1"/>
    <property type="molecule type" value="Genomic_DNA"/>
</dbReference>
<evidence type="ECO:0000313" key="3">
    <source>
        <dbReference type="EMBL" id="MFL0206543.1"/>
    </source>
</evidence>
<organism evidence="3 4">
    <name type="scientific">Aquirufa novilacunae</name>
    <dbReference type="NCBI Taxonomy" id="3139305"/>
    <lineage>
        <taxon>Bacteria</taxon>
        <taxon>Pseudomonadati</taxon>
        <taxon>Bacteroidota</taxon>
        <taxon>Cytophagia</taxon>
        <taxon>Cytophagales</taxon>
        <taxon>Flectobacillaceae</taxon>
        <taxon>Aquirufa</taxon>
    </lineage>
</organism>
<dbReference type="InterPro" id="IPR006124">
    <property type="entry name" value="Metalloenzyme"/>
</dbReference>
<sequence length="354" mass="40341">MNKLYTLLLILFAVSFSATAQKDSDARVIVITTDGYRWQELFNGIDTSIVKIKRFHHGDSARLIQQYYAPTLKDRREKLMPFFWGKLAAAGQLHGNRNEGSQVDNANPYWFSYPGYSEILTGQVDTAVNSNEYKPNPNTNFFEYLNSLPAYKGKVAAFGAWDAFDRILNEKRAGFPVVNAFDSYPELEKDPEMKMLANMLKETFKPFGMAESIDVFTHYKAMHYLKKNKPKALYISYGETDEFAHEGAYNHYLDAAHQFDAWVGEIWDFVNTDPDYKGKTTLLITTDHGRGDAIKAQWTSHGNKVKDCYQIWYAMIGANVPALGEVKSREQVFQKDLIHKAAKAIGVNFKSVVK</sequence>
<comment type="caution">
    <text evidence="3">The sequence shown here is derived from an EMBL/GenBank/DDBJ whole genome shotgun (WGS) entry which is preliminary data.</text>
</comment>